<dbReference type="EMBL" id="CP003642">
    <property type="protein sequence ID" value="AFZ24519.1"/>
    <property type="molecule type" value="Genomic_DNA"/>
</dbReference>
<proteinExistence type="predicted"/>
<dbReference type="Pfam" id="PF13699">
    <property type="entry name" value="eCIS_core"/>
    <property type="match status" value="1"/>
</dbReference>
<dbReference type="HOGENOM" id="CLU_251044_0_0_3"/>
<feature type="region of interest" description="Disordered" evidence="1">
    <location>
        <begin position="738"/>
        <end position="832"/>
    </location>
</feature>
<name>K9WXH9_9NOST</name>
<keyword evidence="4" id="KW-1185">Reference proteome</keyword>
<dbReference type="STRING" id="56107.Cylst_2289"/>
<evidence type="ECO:0000256" key="1">
    <source>
        <dbReference type="SAM" id="MobiDB-lite"/>
    </source>
</evidence>
<gene>
    <name evidence="3" type="ORF">Cylst_2289</name>
</gene>
<feature type="compositionally biased region" description="Polar residues" evidence="1">
    <location>
        <begin position="463"/>
        <end position="472"/>
    </location>
</feature>
<accession>K9WXH9</accession>
<feature type="region of interest" description="Disordered" evidence="1">
    <location>
        <begin position="95"/>
        <end position="124"/>
    </location>
</feature>
<dbReference type="RefSeq" id="WP_015207773.1">
    <property type="nucleotide sequence ID" value="NC_019757.1"/>
</dbReference>
<dbReference type="eggNOG" id="COG3170">
    <property type="taxonomic scope" value="Bacteria"/>
</dbReference>
<feature type="compositionally biased region" description="Pro residues" evidence="1">
    <location>
        <begin position="550"/>
        <end position="562"/>
    </location>
</feature>
<feature type="region of interest" description="Disordered" evidence="1">
    <location>
        <begin position="1189"/>
        <end position="1228"/>
    </location>
</feature>
<feature type="compositionally biased region" description="Gly residues" evidence="1">
    <location>
        <begin position="435"/>
        <end position="450"/>
    </location>
</feature>
<feature type="compositionally biased region" description="Basic residues" evidence="1">
    <location>
        <begin position="1191"/>
        <end position="1200"/>
    </location>
</feature>
<evidence type="ECO:0000313" key="4">
    <source>
        <dbReference type="Proteomes" id="UP000010475"/>
    </source>
</evidence>
<feature type="compositionally biased region" description="Polar residues" evidence="1">
    <location>
        <begin position="593"/>
        <end position="605"/>
    </location>
</feature>
<evidence type="ECO:0000259" key="2">
    <source>
        <dbReference type="Pfam" id="PF13699"/>
    </source>
</evidence>
<dbReference type="Proteomes" id="UP000010475">
    <property type="component" value="Chromosome"/>
</dbReference>
<dbReference type="eggNOG" id="COG2268">
    <property type="taxonomic scope" value="Bacteria"/>
</dbReference>
<feature type="compositionally biased region" description="Basic and acidic residues" evidence="1">
    <location>
        <begin position="799"/>
        <end position="832"/>
    </location>
</feature>
<feature type="domain" description="eCIS core" evidence="2">
    <location>
        <begin position="118"/>
        <end position="195"/>
    </location>
</feature>
<dbReference type="PATRIC" id="fig|56107.3.peg.2526"/>
<feature type="region of interest" description="Disordered" evidence="1">
    <location>
        <begin position="288"/>
        <end position="330"/>
    </location>
</feature>
<feature type="compositionally biased region" description="Basic and acidic residues" evidence="1">
    <location>
        <begin position="747"/>
        <end position="789"/>
    </location>
</feature>
<organism evidence="3 4">
    <name type="scientific">Cylindrospermum stagnale PCC 7417</name>
    <dbReference type="NCBI Taxonomy" id="56107"/>
    <lineage>
        <taxon>Bacteria</taxon>
        <taxon>Bacillati</taxon>
        <taxon>Cyanobacteriota</taxon>
        <taxon>Cyanophyceae</taxon>
        <taxon>Nostocales</taxon>
        <taxon>Nostocaceae</taxon>
        <taxon>Cylindrospermum</taxon>
    </lineage>
</organism>
<feature type="compositionally biased region" description="Polar residues" evidence="1">
    <location>
        <begin position="289"/>
        <end position="299"/>
    </location>
</feature>
<feature type="region of interest" description="Disordered" evidence="1">
    <location>
        <begin position="505"/>
        <end position="650"/>
    </location>
</feature>
<feature type="compositionally biased region" description="Basic and acidic residues" evidence="1">
    <location>
        <begin position="1201"/>
        <end position="1228"/>
    </location>
</feature>
<sequence>MAEQVMSMDAPTANSQAIGHHSEEPFNSIQQQPLVRSVHPIVRRQQELNRIQRQPTTSIHPLIKRQMEFNQNRTQTKPITSTNPLIQRFVQRAEGNIKSQENPSLESRLANQKGSGSPLDEQTRSFMEPRFGNDFSSVRVHTDSPSVQMNQELEAQAFTHGQDVFFGAGKYNPGADDGKRLLAHELTHVVQQTGAVQPKKQVERIQAKNLLGQIPEIPLNKEQLQPPQLGETAKKSLPTKNLLGQIPEIPLNKEQLPGSQLAETAKKALPAKNLLGQIPEIPLNKEQLPGSQLAETSAAKTPEIGQDTAKPATTPQGAQPEAKQANPGVDALKVEEKKNEAIARSALPKAIAPTLPDVEQTAQSAPQVESADVDQAGSAATTPDVSAGGGGGEEAAAVDAGADQEVEEIATGTEGLQLESSDRAEVMGSLAEVSQGGGAAAPSGGGGGGAAIADKPAPPVPDVSQSEPSQALASIGKLPPAQLLGALGGVSAAVGNIVGKQRAELAANPPQMEQPTGAPTKEGAAGSGPNPQAATPKPVEKTPEGQAQPVPQPQPITLPPAPAVKAVSPPVQGDAEGKLSANDAQAMKASLRQIPTSDPNLQVNAGTPPPLELTGNADPQQAQEQKAKLDQGVTEAHTQGQKELAQPMGENEIYPQIVPETLKAEGIGGNAAAPEAPVIQGIVGDDAVSIIAQQEHGAEIQAAVAQAQGQMAAKQQEHTTQVAQEKASNQQEIAKLQQENTFQQSAERSKAQAEVQKQKEDWNKEQTDLVAKSRTDAEAEIAKGNKEVEQEQTQAETKASLEIEKGNTEAEAARQKGETEAEQERSKGEKDSGGILGWFADKAKAFFDGIKQAIQKAFEIARAAVKAAIETAQKLATAVIEAARQAIVSVIKRVGDALIALGDVLLAAFPEIRDRFRNAIKATVQAAEAAVNALAQNLKQGVQAALNLLGKGLDAALGLLEKGYLFAVDIASKAVQGAISVAKAAVDALGTFAVLIKDIALNPGQWLSNLGSGAKDGVQNHLWGAFQTAVQAWFGQKVEEVLGLGMTVWNVLNQGGIKVAEVGAMAWEGIKSAIPPTLIQLLIEKVVSMIIPAAGTVMLIIEGLQAAWGTVGRILQAMEKFVTFLKAVKSGQSGPQFAEMLAAAGVVLIDFVSNWLLKRLRGAASKVAAKVREIAKKIGRKLGKVKDKLFGKKGGKGSKGKGREGDLKGNKENREEQDRKNKDKVEQAARELQPKVNALLGSGVSGIRLRAQLAIWRIQHGLSRLYVDNKKGADHFDVVAQVNPTAKVTEGEVLDVKSEVEKAKGSLFRGDGFYQQGDPIGFQLDSPEANTADIQTPWEHVQDKDNKKHRQSSRYTSFATDLKAARKFAEAVIGQQGKKVIKKSKILKAAWEALQQLETQGIIRIYTPENVKTQMEAHEEKEVRHNAKNVYKLMTNNNEVLIEGQIPGEILRLAK</sequence>
<dbReference type="OrthoDB" id="488500at2"/>
<dbReference type="KEGG" id="csg:Cylst_2289"/>
<dbReference type="InterPro" id="IPR025295">
    <property type="entry name" value="eCIS_core_dom"/>
</dbReference>
<feature type="region of interest" description="Disordered" evidence="1">
    <location>
        <begin position="358"/>
        <end position="474"/>
    </location>
</feature>
<protein>
    <recommendedName>
        <fullName evidence="2">eCIS core domain-containing protein</fullName>
    </recommendedName>
</protein>
<evidence type="ECO:0000313" key="3">
    <source>
        <dbReference type="EMBL" id="AFZ24519.1"/>
    </source>
</evidence>
<feature type="compositionally biased region" description="Polar residues" evidence="1">
    <location>
        <begin position="97"/>
        <end position="115"/>
    </location>
</feature>
<reference evidence="3 4" key="1">
    <citation type="submission" date="2012-06" db="EMBL/GenBank/DDBJ databases">
        <title>Finished chromosome of genome of Cylindrospermum stagnale PCC 7417.</title>
        <authorList>
            <consortium name="US DOE Joint Genome Institute"/>
            <person name="Gugger M."/>
            <person name="Coursin T."/>
            <person name="Rippka R."/>
            <person name="Tandeau De Marsac N."/>
            <person name="Huntemann M."/>
            <person name="Wei C.-L."/>
            <person name="Han J."/>
            <person name="Detter J.C."/>
            <person name="Han C."/>
            <person name="Tapia R."/>
            <person name="Chen A."/>
            <person name="Kyrpides N."/>
            <person name="Mavromatis K."/>
            <person name="Markowitz V."/>
            <person name="Szeto E."/>
            <person name="Ivanova N."/>
            <person name="Pagani I."/>
            <person name="Pati A."/>
            <person name="Goodwin L."/>
            <person name="Nordberg H.P."/>
            <person name="Cantor M.N."/>
            <person name="Hua S.X."/>
            <person name="Woyke T."/>
            <person name="Kerfeld C.A."/>
        </authorList>
    </citation>
    <scope>NUCLEOTIDE SEQUENCE [LARGE SCALE GENOMIC DNA]</scope>
    <source>
        <strain evidence="3 4">PCC 7417</strain>
    </source>
</reference>